<proteinExistence type="predicted"/>
<comment type="caution">
    <text evidence="3">The sequence shown here is derived from an EMBL/GenBank/DDBJ whole genome shotgun (WGS) entry which is preliminary data.</text>
</comment>
<dbReference type="eggNOG" id="ENOG5032QXM">
    <property type="taxonomic scope" value="Bacteria"/>
</dbReference>
<feature type="compositionally biased region" description="Low complexity" evidence="1">
    <location>
        <begin position="35"/>
        <end position="90"/>
    </location>
</feature>
<dbReference type="OrthoDB" id="5137482at2"/>
<feature type="chain" id="PRO_5038814105" description="SCP domain-containing protein" evidence="2">
    <location>
        <begin position="31"/>
        <end position="240"/>
    </location>
</feature>
<feature type="signal peptide" evidence="2">
    <location>
        <begin position="1"/>
        <end position="30"/>
    </location>
</feature>
<feature type="region of interest" description="Disordered" evidence="1">
    <location>
        <begin position="30"/>
        <end position="90"/>
    </location>
</feature>
<evidence type="ECO:0000313" key="3">
    <source>
        <dbReference type="EMBL" id="KGN37575.1"/>
    </source>
</evidence>
<evidence type="ECO:0008006" key="5">
    <source>
        <dbReference type="Google" id="ProtNLM"/>
    </source>
</evidence>
<dbReference type="EMBL" id="AVPK01000005">
    <property type="protein sequence ID" value="KGN37575.1"/>
    <property type="molecule type" value="Genomic_DNA"/>
</dbReference>
<evidence type="ECO:0000256" key="1">
    <source>
        <dbReference type="SAM" id="MobiDB-lite"/>
    </source>
</evidence>
<dbReference type="AlphaFoldDB" id="A0A0A0JJK9"/>
<evidence type="ECO:0000256" key="2">
    <source>
        <dbReference type="SAM" id="SignalP"/>
    </source>
</evidence>
<name>A0A0A0JJK9_9MICO</name>
<dbReference type="STRING" id="1385521.N803_13700"/>
<evidence type="ECO:0000313" key="4">
    <source>
        <dbReference type="Proteomes" id="UP000030011"/>
    </source>
</evidence>
<keyword evidence="2" id="KW-0732">Signal</keyword>
<reference evidence="3 4" key="1">
    <citation type="submission" date="2013-08" db="EMBL/GenBank/DDBJ databases">
        <title>The genome sequence of Knoellia subterranea.</title>
        <authorList>
            <person name="Zhu W."/>
            <person name="Wang G."/>
        </authorList>
    </citation>
    <scope>NUCLEOTIDE SEQUENCE [LARGE SCALE GENOMIC DNA]</scope>
    <source>
        <strain evidence="3 4">KCTC 19937</strain>
    </source>
</reference>
<protein>
    <recommendedName>
        <fullName evidence="5">SCP domain-containing protein</fullName>
    </recommendedName>
</protein>
<keyword evidence="4" id="KW-1185">Reference proteome</keyword>
<gene>
    <name evidence="3" type="ORF">N803_13700</name>
</gene>
<organism evidence="3 4">
    <name type="scientific">Knoellia subterranea KCTC 19937</name>
    <dbReference type="NCBI Taxonomy" id="1385521"/>
    <lineage>
        <taxon>Bacteria</taxon>
        <taxon>Bacillati</taxon>
        <taxon>Actinomycetota</taxon>
        <taxon>Actinomycetes</taxon>
        <taxon>Micrococcales</taxon>
        <taxon>Intrasporangiaceae</taxon>
        <taxon>Knoellia</taxon>
    </lineage>
</organism>
<dbReference type="RefSeq" id="WP_035904809.1">
    <property type="nucleotide sequence ID" value="NZ_AVPK01000005.1"/>
</dbReference>
<sequence length="240" mass="24205">MMSRGSVLSTRLTRVAAPLLLATLALSACSDDEPSTASSPSTSTSTTDASSPSPSTSTTSASPTVTTTTSPSATSTPTTGGTAAPSQTSAPTKASCAAAGVAAPNTSGMSAAAAAKAKRIHAAAKACDAATLIALAKADQTGLAGEKPPNLVFTANAPQNYVALATLLTMQPTETFDGTIQPRVFSERYAEDDAEWDKVIKAGVVTRAAANQMRLNDGGYTGYRVGLASDGTWTFFTTGR</sequence>
<accession>A0A0A0JJK9</accession>
<dbReference type="PROSITE" id="PS51257">
    <property type="entry name" value="PROKAR_LIPOPROTEIN"/>
    <property type="match status" value="1"/>
</dbReference>
<dbReference type="Proteomes" id="UP000030011">
    <property type="component" value="Unassembled WGS sequence"/>
</dbReference>